<dbReference type="InterPro" id="IPR017101">
    <property type="entry name" value="P-loop_ATP/GTP-bd_All4644_prd"/>
</dbReference>
<evidence type="ECO:0000313" key="2">
    <source>
        <dbReference type="Proteomes" id="UP000184315"/>
    </source>
</evidence>
<evidence type="ECO:0000313" key="1">
    <source>
        <dbReference type="EMBL" id="CUR35260.1"/>
    </source>
</evidence>
<accession>A0A1J1LTU1</accession>
<gene>
    <name evidence="1" type="ORF">PL9214650699</name>
</gene>
<reference evidence="2" key="1">
    <citation type="submission" date="2015-10" db="EMBL/GenBank/DDBJ databases">
        <authorList>
            <person name="Regsiter A."/>
            <person name="william w."/>
        </authorList>
    </citation>
    <scope>NUCLEOTIDE SEQUENCE [LARGE SCALE GENOMIC DNA]</scope>
</reference>
<protein>
    <recommendedName>
        <fullName evidence="3">Kinase</fullName>
    </recommendedName>
</protein>
<name>A0A1J1LTU1_9CYAN</name>
<dbReference type="PIRSF" id="PIRSF037081">
    <property type="entry name" value="P-loop_All4644_prd"/>
    <property type="match status" value="1"/>
</dbReference>
<dbReference type="Pfam" id="PF13671">
    <property type="entry name" value="AAA_33"/>
    <property type="match status" value="1"/>
</dbReference>
<organism evidence="1 2">
    <name type="scientific">Planktothrix tepida PCC 9214</name>
    <dbReference type="NCBI Taxonomy" id="671072"/>
    <lineage>
        <taxon>Bacteria</taxon>
        <taxon>Bacillati</taxon>
        <taxon>Cyanobacteriota</taxon>
        <taxon>Cyanophyceae</taxon>
        <taxon>Oscillatoriophycideae</taxon>
        <taxon>Oscillatoriales</taxon>
        <taxon>Microcoleaceae</taxon>
        <taxon>Planktothrix</taxon>
    </lineage>
</organism>
<dbReference type="SUPFAM" id="SSF52540">
    <property type="entry name" value="P-loop containing nucleoside triphosphate hydrolases"/>
    <property type="match status" value="1"/>
</dbReference>
<sequence length="162" mass="18326">MIGVPGSGKSTIAQQLAEITQGVIISTDRIREQLYGEEIIQGNWSEIEAEVLKQMEAAITSSQPIIYDATNAYPQWRLELLEKIALISPEISRSWVAWVLETPIEICKQWNQNRQRHVPESVIEEMGKAIANFPPTLSEGFITIYPVKPGYLDLKILLITNY</sequence>
<dbReference type="InterPro" id="IPR027417">
    <property type="entry name" value="P-loop_NTPase"/>
</dbReference>
<proteinExistence type="predicted"/>
<evidence type="ECO:0008006" key="3">
    <source>
        <dbReference type="Google" id="ProtNLM"/>
    </source>
</evidence>
<dbReference type="EMBL" id="CZDF01000172">
    <property type="protein sequence ID" value="CUR35260.1"/>
    <property type="molecule type" value="Genomic_DNA"/>
</dbReference>
<dbReference type="STRING" id="671072.PL9214650699"/>
<keyword evidence="2" id="KW-1185">Reference proteome</keyword>
<dbReference type="Gene3D" id="3.40.50.300">
    <property type="entry name" value="P-loop containing nucleotide triphosphate hydrolases"/>
    <property type="match status" value="1"/>
</dbReference>
<dbReference type="Proteomes" id="UP000184315">
    <property type="component" value="Unassembled WGS sequence"/>
</dbReference>
<dbReference type="AlphaFoldDB" id="A0A1J1LTU1"/>